<sequence>MLTKNYSTTAIIMASNVLDGGKDIKVVPAEYQNGVADIIKGTTSVETPAVNPTVVINPTKEAK</sequence>
<reference evidence="1 2" key="1">
    <citation type="submission" date="2020-04" db="EMBL/GenBank/DDBJ databases">
        <title>A novel species of genus Lactobacillus that was isolated from fermented food Zha-chili.</title>
        <authorList>
            <person name="Zhang Z."/>
        </authorList>
    </citation>
    <scope>NUCLEOTIDE SEQUENCE [LARGE SCALE GENOMIC DNA]</scope>
    <source>
        <strain evidence="2">HBUAS51383</strain>
    </source>
</reference>
<gene>
    <name evidence="1" type="ORF">HC026_11175</name>
</gene>
<name>A0ABX1KZU1_9LACO</name>
<dbReference type="Proteomes" id="UP000763447">
    <property type="component" value="Unassembled WGS sequence"/>
</dbReference>
<evidence type="ECO:0000313" key="1">
    <source>
        <dbReference type="EMBL" id="NLR19454.1"/>
    </source>
</evidence>
<dbReference type="EMBL" id="JAAXLJ010000026">
    <property type="protein sequence ID" value="NLR19454.1"/>
    <property type="molecule type" value="Genomic_DNA"/>
</dbReference>
<evidence type="ECO:0000313" key="2">
    <source>
        <dbReference type="Proteomes" id="UP000763447"/>
    </source>
</evidence>
<proteinExistence type="predicted"/>
<protein>
    <submittedName>
        <fullName evidence="1">Uncharacterized protein</fullName>
    </submittedName>
</protein>
<keyword evidence="2" id="KW-1185">Reference proteome</keyword>
<dbReference type="RefSeq" id="WP_168926011.1">
    <property type="nucleotide sequence ID" value="NZ_JAAXLJ010000026.1"/>
</dbReference>
<organism evidence="1 2">
    <name type="scientific">Secundilactobacillus angelensis</name>
    <dbReference type="NCBI Taxonomy" id="2722706"/>
    <lineage>
        <taxon>Bacteria</taxon>
        <taxon>Bacillati</taxon>
        <taxon>Bacillota</taxon>
        <taxon>Bacilli</taxon>
        <taxon>Lactobacillales</taxon>
        <taxon>Lactobacillaceae</taxon>
        <taxon>Secundilactobacillus</taxon>
    </lineage>
</organism>
<comment type="caution">
    <text evidence="1">The sequence shown here is derived from an EMBL/GenBank/DDBJ whole genome shotgun (WGS) entry which is preliminary data.</text>
</comment>
<accession>A0ABX1KZU1</accession>